<dbReference type="Proteomes" id="UP000186559">
    <property type="component" value="Chromosome"/>
</dbReference>
<dbReference type="Pfam" id="PF11010">
    <property type="entry name" value="DUF2848"/>
    <property type="match status" value="1"/>
</dbReference>
<name>A0A1U7D6D4_9RHOB</name>
<dbReference type="OrthoDB" id="9792678at2"/>
<sequence length="224" mass="24253">MTLDFRADGAPLPLDLQHLIVAGWTGRDADAIAHHIEELAALGVPAPSQTPLYYRVSAPLLTTAPVIEAVGEASSGEVEPLIVEVDGKRYLGLASDHTDRALEAHSVAMSKQVCAKPCATELWPWDEVADRLEEIELESWIEEDGAWVPYQSGTIAAIRPLADLIEGSRISELSKDGPVAMLCGTFGAKGGVRPAAKFRMEMRDPKTGRSITHEYETRTLPEVA</sequence>
<proteinExistence type="predicted"/>
<dbReference type="KEGG" id="tpro:Ga0080559_TMP2872"/>
<dbReference type="EMBL" id="CP014796">
    <property type="protein sequence ID" value="APX23668.1"/>
    <property type="molecule type" value="Genomic_DNA"/>
</dbReference>
<evidence type="ECO:0000313" key="1">
    <source>
        <dbReference type="EMBL" id="APX23668.1"/>
    </source>
</evidence>
<protein>
    <recommendedName>
        <fullName evidence="3">DUF2848 domain-containing protein</fullName>
    </recommendedName>
</protein>
<evidence type="ECO:0000313" key="2">
    <source>
        <dbReference type="Proteomes" id="UP000186559"/>
    </source>
</evidence>
<evidence type="ECO:0008006" key="3">
    <source>
        <dbReference type="Google" id="ProtNLM"/>
    </source>
</evidence>
<keyword evidence="2" id="KW-1185">Reference proteome</keyword>
<gene>
    <name evidence="1" type="ORF">Ga0080559_TMP2872</name>
</gene>
<dbReference type="InterPro" id="IPR021269">
    <property type="entry name" value="DUF2848"/>
</dbReference>
<organism evidence="1 2">
    <name type="scientific">Salipiger profundus</name>
    <dbReference type="NCBI Taxonomy" id="1229727"/>
    <lineage>
        <taxon>Bacteria</taxon>
        <taxon>Pseudomonadati</taxon>
        <taxon>Pseudomonadota</taxon>
        <taxon>Alphaproteobacteria</taxon>
        <taxon>Rhodobacterales</taxon>
        <taxon>Roseobacteraceae</taxon>
        <taxon>Salipiger</taxon>
    </lineage>
</organism>
<dbReference type="RefSeq" id="WP_017467593.1">
    <property type="nucleotide sequence ID" value="NZ_BMEW01000007.1"/>
</dbReference>
<reference evidence="1 2" key="1">
    <citation type="submission" date="2016-03" db="EMBL/GenBank/DDBJ databases">
        <title>Deep-sea bacteria in the southern Pacific.</title>
        <authorList>
            <person name="Tang K."/>
        </authorList>
    </citation>
    <scope>NUCLEOTIDE SEQUENCE [LARGE SCALE GENOMIC DNA]</scope>
    <source>
        <strain evidence="1 2">JLT2016</strain>
    </source>
</reference>
<dbReference type="AlphaFoldDB" id="A0A1U7D6D4"/>
<dbReference type="STRING" id="1229727.Ga0080559_TMP2872"/>
<accession>A0A1U7D6D4</accession>